<dbReference type="PANTHER" id="PTHR45436">
    <property type="entry name" value="SENSOR HISTIDINE KINASE YKOH"/>
    <property type="match status" value="1"/>
</dbReference>
<keyword evidence="4" id="KW-0808">Transferase</keyword>
<evidence type="ECO:0000313" key="11">
    <source>
        <dbReference type="Proteomes" id="UP000000547"/>
    </source>
</evidence>
<keyword evidence="3" id="KW-0597">Phosphoprotein</keyword>
<dbReference type="SMART" id="SM00388">
    <property type="entry name" value="HisKA"/>
    <property type="match status" value="1"/>
</dbReference>
<protein>
    <recommendedName>
        <fullName evidence="2">histidine kinase</fullName>
        <ecNumber evidence="2">2.7.13.3</ecNumber>
    </recommendedName>
</protein>
<dbReference type="STRING" id="167879.CPS_1866"/>
<evidence type="ECO:0000256" key="5">
    <source>
        <dbReference type="ARBA" id="ARBA00022692"/>
    </source>
</evidence>
<evidence type="ECO:0000313" key="10">
    <source>
        <dbReference type="EMBL" id="AAZ23979.1"/>
    </source>
</evidence>
<evidence type="ECO:0000256" key="7">
    <source>
        <dbReference type="ARBA" id="ARBA00022989"/>
    </source>
</evidence>
<comment type="catalytic activity">
    <reaction evidence="1">
        <text>ATP + protein L-histidine = ADP + protein N-phospho-L-histidine.</text>
        <dbReference type="EC" id="2.7.13.3"/>
    </reaction>
</comment>
<dbReference type="Pfam" id="PF00512">
    <property type="entry name" value="HisKA"/>
    <property type="match status" value="1"/>
</dbReference>
<keyword evidence="8" id="KW-0472">Membrane</keyword>
<dbReference type="InterPro" id="IPR036097">
    <property type="entry name" value="HisK_dim/P_sf"/>
</dbReference>
<dbReference type="AlphaFoldDB" id="Q484B9"/>
<feature type="transmembrane region" description="Helical" evidence="8">
    <location>
        <begin position="139"/>
        <end position="161"/>
    </location>
</feature>
<dbReference type="InterPro" id="IPR003594">
    <property type="entry name" value="HATPase_dom"/>
</dbReference>
<dbReference type="CDD" id="cd00082">
    <property type="entry name" value="HisKA"/>
    <property type="match status" value="1"/>
</dbReference>
<dbReference type="InterPro" id="IPR003661">
    <property type="entry name" value="HisK_dim/P_dom"/>
</dbReference>
<name>Q484B9_COLP3</name>
<evidence type="ECO:0000256" key="1">
    <source>
        <dbReference type="ARBA" id="ARBA00000085"/>
    </source>
</evidence>
<dbReference type="EC" id="2.7.13.3" evidence="2"/>
<dbReference type="Gene3D" id="1.10.287.130">
    <property type="match status" value="1"/>
</dbReference>
<reference evidence="10" key="1">
    <citation type="journal article" date="2005" name="Proc. Natl. Acad. Sci. U.S.A.">
        <title>The psychrophilic lifestyle as revealed by the genome sequence of Colwellia psychrerythraea 34H through genomic and proteomic analyses.</title>
        <authorList>
            <person name="Methe B.A."/>
            <person name="Nelson K.E."/>
            <person name="Deming J.W."/>
            <person name="Momen B."/>
            <person name="Melamud E."/>
            <person name="Zhang X."/>
            <person name="Moult J."/>
            <person name="Madupu R."/>
            <person name="Nelson W.C."/>
            <person name="Dodson R.J."/>
            <person name="Brinkac L.M."/>
            <person name="Daugherty S.C."/>
            <person name="Durkin A.S."/>
            <person name="DeBoy R.T."/>
            <person name="Kolonay J.F."/>
            <person name="Sullivan S.A."/>
            <person name="Zhou L."/>
            <person name="Davidsen T.M."/>
            <person name="Wu M."/>
            <person name="Huston A.L."/>
            <person name="Lewis M."/>
            <person name="Weaver B."/>
            <person name="Weidman J.F."/>
            <person name="Khouri H."/>
            <person name="Utterback T.R."/>
            <person name="Feldblyum T.V."/>
            <person name="Fraser C.M."/>
        </authorList>
    </citation>
    <scope>NUCLEOTIDE SEQUENCE [LARGE SCALE GENOMIC DNA]</scope>
    <source>
        <strain evidence="10">34H</strain>
    </source>
</reference>
<dbReference type="InterPro" id="IPR050428">
    <property type="entry name" value="TCS_sensor_his_kinase"/>
</dbReference>
<dbReference type="SMART" id="SM00387">
    <property type="entry name" value="HATPase_c"/>
    <property type="match status" value="1"/>
</dbReference>
<feature type="domain" description="Histidine kinase" evidence="9">
    <location>
        <begin position="226"/>
        <end position="416"/>
    </location>
</feature>
<evidence type="ECO:0000256" key="2">
    <source>
        <dbReference type="ARBA" id="ARBA00012438"/>
    </source>
</evidence>
<proteinExistence type="predicted"/>
<evidence type="ECO:0000256" key="6">
    <source>
        <dbReference type="ARBA" id="ARBA00022777"/>
    </source>
</evidence>
<dbReference type="SUPFAM" id="SSF55874">
    <property type="entry name" value="ATPase domain of HSP90 chaperone/DNA topoisomerase II/histidine kinase"/>
    <property type="match status" value="1"/>
</dbReference>
<dbReference type="PROSITE" id="PS50109">
    <property type="entry name" value="HIS_KIN"/>
    <property type="match status" value="1"/>
</dbReference>
<dbReference type="InterPro" id="IPR005467">
    <property type="entry name" value="His_kinase_dom"/>
</dbReference>
<dbReference type="Pfam" id="PF02518">
    <property type="entry name" value="HATPase_c"/>
    <property type="match status" value="1"/>
</dbReference>
<evidence type="ECO:0000256" key="3">
    <source>
        <dbReference type="ARBA" id="ARBA00022553"/>
    </source>
</evidence>
<keyword evidence="6 10" id="KW-0418">Kinase</keyword>
<accession>Q484B9</accession>
<organism evidence="10 11">
    <name type="scientific">Colwellia psychrerythraea (strain 34H / ATCC BAA-681)</name>
    <name type="common">Vibrio psychroerythus</name>
    <dbReference type="NCBI Taxonomy" id="167879"/>
    <lineage>
        <taxon>Bacteria</taxon>
        <taxon>Pseudomonadati</taxon>
        <taxon>Pseudomonadota</taxon>
        <taxon>Gammaproteobacteria</taxon>
        <taxon>Alteromonadales</taxon>
        <taxon>Colwelliaceae</taxon>
        <taxon>Colwellia</taxon>
    </lineage>
</organism>
<dbReference type="SUPFAM" id="SSF47384">
    <property type="entry name" value="Homodimeric domain of signal transducing histidine kinase"/>
    <property type="match status" value="1"/>
</dbReference>
<evidence type="ECO:0000256" key="8">
    <source>
        <dbReference type="SAM" id="Phobius"/>
    </source>
</evidence>
<dbReference type="Proteomes" id="UP000000547">
    <property type="component" value="Chromosome"/>
</dbReference>
<dbReference type="HOGENOM" id="CLU_000445_89_37_6"/>
<dbReference type="PANTHER" id="PTHR45436:SF16">
    <property type="entry name" value="HISTIDINE KINASE"/>
    <property type="match status" value="1"/>
</dbReference>
<dbReference type="Gene3D" id="3.30.565.10">
    <property type="entry name" value="Histidine kinase-like ATPase, C-terminal domain"/>
    <property type="match status" value="1"/>
</dbReference>
<gene>
    <name evidence="10" type="ordered locus">CPS_1866</name>
</gene>
<dbReference type="InterPro" id="IPR036890">
    <property type="entry name" value="HATPase_C_sf"/>
</dbReference>
<evidence type="ECO:0000259" key="9">
    <source>
        <dbReference type="PROSITE" id="PS50109"/>
    </source>
</evidence>
<keyword evidence="7 8" id="KW-1133">Transmembrane helix</keyword>
<dbReference type="EMBL" id="CP000083">
    <property type="protein sequence ID" value="AAZ23979.1"/>
    <property type="molecule type" value="Genomic_DNA"/>
</dbReference>
<feature type="transmembrane region" description="Helical" evidence="8">
    <location>
        <begin position="12"/>
        <end position="34"/>
    </location>
</feature>
<sequence>MNNAKPMSSKIIRVYLLGAMVLLVFYGAIFYHTVLYTENQSSERRLALISPYHFKLFGQGFDGEIQIDPMLKIYDQYDILPSSIKRRLNKNWQGSISFHFEDDSEYSVFAQQVMTNKGLAIVYALEDVDAIEWDDTEFAIFQTVIFGLGLLIYIIAALFIIKMAKRISTPFSTLANKLESHDNEKYTPLSIQGELSLELVQMLTSINSYRSRIRDAFMREQAFTRYVSHELRTPMTVIRGGISILRRLDDEKVKKQSSRIDNAVIEMEQLIHTFLLMARNEDSDTINVDISDEFIQQIVQDFESTIKANQVSFHQELQCNFSLNVQPLLFAAVIKNLLKNAINCSVEGNVSLFISPQRIDVIDNGVGLDAKPRGYEGFGIGLNIVRDICEKYHWQFNIKNNQGDGCTASVIFNQESAVSEL</sequence>
<dbReference type="GO" id="GO:0005886">
    <property type="term" value="C:plasma membrane"/>
    <property type="evidence" value="ECO:0007669"/>
    <property type="project" value="TreeGrafter"/>
</dbReference>
<dbReference type="KEGG" id="cps:CPS_1866"/>
<keyword evidence="5 8" id="KW-0812">Transmembrane</keyword>
<dbReference type="GO" id="GO:0000155">
    <property type="term" value="F:phosphorelay sensor kinase activity"/>
    <property type="evidence" value="ECO:0007669"/>
    <property type="project" value="InterPro"/>
</dbReference>
<evidence type="ECO:0000256" key="4">
    <source>
        <dbReference type="ARBA" id="ARBA00022679"/>
    </source>
</evidence>